<organism evidence="2 3">
    <name type="scientific">Vitis vinifera</name>
    <name type="common">Grape</name>
    <dbReference type="NCBI Taxonomy" id="29760"/>
    <lineage>
        <taxon>Eukaryota</taxon>
        <taxon>Viridiplantae</taxon>
        <taxon>Streptophyta</taxon>
        <taxon>Embryophyta</taxon>
        <taxon>Tracheophyta</taxon>
        <taxon>Spermatophyta</taxon>
        <taxon>Magnoliopsida</taxon>
        <taxon>eudicotyledons</taxon>
        <taxon>Gunneridae</taxon>
        <taxon>Pentapetalae</taxon>
        <taxon>rosids</taxon>
        <taxon>Vitales</taxon>
        <taxon>Vitaceae</taxon>
        <taxon>Viteae</taxon>
        <taxon>Vitis</taxon>
    </lineage>
</organism>
<evidence type="ECO:0000256" key="1">
    <source>
        <dbReference type="SAM" id="MobiDB-lite"/>
    </source>
</evidence>
<accession>A0A438IXU1</accession>
<dbReference type="EMBL" id="QGNW01000075">
    <property type="protein sequence ID" value="RVX01497.1"/>
    <property type="molecule type" value="Genomic_DNA"/>
</dbReference>
<dbReference type="AlphaFoldDB" id="A0A438IXU1"/>
<feature type="compositionally biased region" description="Basic residues" evidence="1">
    <location>
        <begin position="65"/>
        <end position="82"/>
    </location>
</feature>
<proteinExistence type="predicted"/>
<protein>
    <submittedName>
        <fullName evidence="2">Uncharacterized protein</fullName>
    </submittedName>
</protein>
<comment type="caution">
    <text evidence="2">The sequence shown here is derived from an EMBL/GenBank/DDBJ whole genome shotgun (WGS) entry which is preliminary data.</text>
</comment>
<name>A0A438IXU1_VITVI</name>
<evidence type="ECO:0000313" key="3">
    <source>
        <dbReference type="Proteomes" id="UP000288805"/>
    </source>
</evidence>
<evidence type="ECO:0000313" key="2">
    <source>
        <dbReference type="EMBL" id="RVX01497.1"/>
    </source>
</evidence>
<dbReference type="Proteomes" id="UP000288805">
    <property type="component" value="Unassembled WGS sequence"/>
</dbReference>
<gene>
    <name evidence="2" type="ORF">CK203_017540</name>
</gene>
<feature type="region of interest" description="Disordered" evidence="1">
    <location>
        <begin position="51"/>
        <end position="82"/>
    </location>
</feature>
<reference evidence="2 3" key="1">
    <citation type="journal article" date="2018" name="PLoS Genet.">
        <title>Population sequencing reveals clonal diversity and ancestral inbreeding in the grapevine cultivar Chardonnay.</title>
        <authorList>
            <person name="Roach M.J."/>
            <person name="Johnson D.L."/>
            <person name="Bohlmann J."/>
            <person name="van Vuuren H.J."/>
            <person name="Jones S.J."/>
            <person name="Pretorius I.S."/>
            <person name="Schmidt S.A."/>
            <person name="Borneman A.R."/>
        </authorList>
    </citation>
    <scope>NUCLEOTIDE SEQUENCE [LARGE SCALE GENOMIC DNA]</scope>
    <source>
        <strain evidence="3">cv. Chardonnay</strain>
        <tissue evidence="2">Leaf</tissue>
    </source>
</reference>
<sequence>MMYFRNFLVCFKTLCFAEEQTSSALHPPLNPKENPIEQGLREMMARNPNRLISAGAGSREGSVLRQRRRSRRRWRCRRRAEV</sequence>